<dbReference type="GO" id="GO:0004813">
    <property type="term" value="F:alanine-tRNA ligase activity"/>
    <property type="evidence" value="ECO:0007669"/>
    <property type="project" value="UniProtKB-EC"/>
</dbReference>
<dbReference type="Pfam" id="PF01411">
    <property type="entry name" value="tRNA-synt_2c"/>
    <property type="match status" value="1"/>
</dbReference>
<evidence type="ECO:0000256" key="11">
    <source>
        <dbReference type="ARBA" id="ARBA00022884"/>
    </source>
</evidence>
<dbReference type="GO" id="GO:0006419">
    <property type="term" value="P:alanyl-tRNA aminoacylation"/>
    <property type="evidence" value="ECO:0007669"/>
    <property type="project" value="InterPro"/>
</dbReference>
<dbReference type="InterPro" id="IPR050058">
    <property type="entry name" value="Ala-tRNA_ligase"/>
</dbReference>
<comment type="cofactor">
    <cofactor evidence="1">
        <name>Zn(2+)</name>
        <dbReference type="ChEBI" id="CHEBI:29105"/>
    </cofactor>
</comment>
<dbReference type="AlphaFoldDB" id="A0A6J6QSY1"/>
<dbReference type="SMART" id="SM00863">
    <property type="entry name" value="tRNA_SAD"/>
    <property type="match status" value="1"/>
</dbReference>
<dbReference type="PRINTS" id="PR00980">
    <property type="entry name" value="TRNASYNTHALA"/>
</dbReference>
<sequence>MARQTIRTANDLRTAWTTFFAEKAHTVVPSASLIPHDPSILFTVAGMVPFKPFFTGDEAPPYRRAASVQKCARAGGKHNDLDDVGRTKRHLVFFEMLGNFSFGDYFKTDAIPWSWELVTEVFGFDADRIWVTVHTGDDEAEQIWHEQVGVPMNRIQRLGDKDNFWQMGDTGPCGPCSELHFDRGPAFGPEGGPLHDPHGDRYMEFWNLVFMQYNQAPDGTRTPLPKPSIDTGAGLERILTLIQGKDAVWETDLMAPLIDQASSLTGKRYTVGDYSDRDSFALRVLAEHARSGSMLINDGVLPSNEARGYVLRRILRRAIRFAYLLGGDKLVMPSLANTAVDVMGEAYPDLLKNRDFILKVMTREEEAFRRTLKNGLAILDRELGEGHNQISGATAFMLHDTYGFPLEVTTEVTAERGVTVDLPGFDAEMTQQRERAKQARKSGNVGEDRLVAYREIVDQFGVTEFVGYSDDSCEARILAIIPGDDDTVEVFLDRSPFYAESGGQVGDTGLLVTGSGTVEVADTTFALPGLRRHTGRISAGSVDAGQPAQASIDVDRRSAIRRNHTSTHLLHWALREVLGDHVKQQGSMVSPDRLRFDFSHFQAVTAAEIEQIERLANREVLANDPVRAYETTKDEATAMGAIAFFGDKYGDVVRVLEAGGNSTELCGGTHVRATGDIGMIKIVGEGSIASGVRRLEAVTGSASVALLQRESRMVSEVSRLVGSKPDELVAGVQRKLDEIRALQDELKVLRSRAAAGRATELAAAATNGSVVARVDGLPQSDLRDLALAVRQTGVEIVVLIGITDTGGVALASAVGKALDVNAGDLVKDAARAVGGGGGGKGDIAVAGGKDPTGIDLALEFARSAVDALRGG</sequence>
<evidence type="ECO:0000313" key="15">
    <source>
        <dbReference type="EMBL" id="CAB4713852.1"/>
    </source>
</evidence>
<evidence type="ECO:0000256" key="12">
    <source>
        <dbReference type="ARBA" id="ARBA00022917"/>
    </source>
</evidence>
<dbReference type="FunFam" id="3.30.930.10:FF:000004">
    <property type="entry name" value="Alanine--tRNA ligase"/>
    <property type="match status" value="1"/>
</dbReference>
<keyword evidence="6" id="KW-0436">Ligase</keyword>
<accession>A0A6J6QSY1</accession>
<dbReference type="FunFam" id="3.10.310.40:FF:000001">
    <property type="entry name" value="Alanine--tRNA ligase"/>
    <property type="match status" value="1"/>
</dbReference>
<dbReference type="NCBIfam" id="TIGR00344">
    <property type="entry name" value="alaS"/>
    <property type="match status" value="1"/>
</dbReference>
<dbReference type="InterPro" id="IPR018162">
    <property type="entry name" value="Ala-tRNA-ligase_IIc_anticod-bd"/>
</dbReference>
<evidence type="ECO:0000313" key="17">
    <source>
        <dbReference type="EMBL" id="CAB4858554.1"/>
    </source>
</evidence>
<evidence type="ECO:0000256" key="4">
    <source>
        <dbReference type="ARBA" id="ARBA00017959"/>
    </source>
</evidence>
<gene>
    <name evidence="15" type="ORF">UFOPK2602_01320</name>
    <name evidence="16" type="ORF">UFOPK2806_00292</name>
    <name evidence="17" type="ORF">UFOPK3417_00093</name>
</gene>
<dbReference type="Gene3D" id="3.30.54.20">
    <property type="match status" value="1"/>
</dbReference>
<evidence type="ECO:0000256" key="3">
    <source>
        <dbReference type="ARBA" id="ARBA00013168"/>
    </source>
</evidence>
<evidence type="ECO:0000256" key="1">
    <source>
        <dbReference type="ARBA" id="ARBA00001947"/>
    </source>
</evidence>
<dbReference type="GO" id="GO:0000049">
    <property type="term" value="F:tRNA binding"/>
    <property type="evidence" value="ECO:0007669"/>
    <property type="project" value="UniProtKB-KW"/>
</dbReference>
<dbReference type="GO" id="GO:0005829">
    <property type="term" value="C:cytosol"/>
    <property type="evidence" value="ECO:0007669"/>
    <property type="project" value="TreeGrafter"/>
</dbReference>
<dbReference type="PANTHER" id="PTHR11777">
    <property type="entry name" value="ALANYL-TRNA SYNTHETASE"/>
    <property type="match status" value="1"/>
</dbReference>
<dbReference type="PROSITE" id="PS50860">
    <property type="entry name" value="AA_TRNA_LIGASE_II_ALA"/>
    <property type="match status" value="1"/>
</dbReference>
<dbReference type="Gene3D" id="2.40.30.130">
    <property type="match status" value="1"/>
</dbReference>
<dbReference type="InterPro" id="IPR002318">
    <property type="entry name" value="Ala-tRNA-lgiase_IIc"/>
</dbReference>
<dbReference type="EMBL" id="CAFBLR010000003">
    <property type="protein sequence ID" value="CAB4858554.1"/>
    <property type="molecule type" value="Genomic_DNA"/>
</dbReference>
<evidence type="ECO:0000256" key="6">
    <source>
        <dbReference type="ARBA" id="ARBA00022598"/>
    </source>
</evidence>
<dbReference type="EMBL" id="CAEZYY010000002">
    <property type="protein sequence ID" value="CAB4739830.1"/>
    <property type="molecule type" value="Genomic_DNA"/>
</dbReference>
<dbReference type="EC" id="6.1.1.7" evidence="3"/>
<dbReference type="InterPro" id="IPR003156">
    <property type="entry name" value="DHHA1_dom"/>
</dbReference>
<proteinExistence type="inferred from homology"/>
<dbReference type="InterPro" id="IPR018165">
    <property type="entry name" value="Ala-tRNA-synth_IIc_core"/>
</dbReference>
<dbReference type="Pfam" id="PF07973">
    <property type="entry name" value="tRNA_SAD"/>
    <property type="match status" value="1"/>
</dbReference>
<dbReference type="InterPro" id="IPR018163">
    <property type="entry name" value="Thr/Ala-tRNA-synth_IIc_edit"/>
</dbReference>
<dbReference type="GO" id="GO:0002161">
    <property type="term" value="F:aminoacyl-tRNA deacylase activity"/>
    <property type="evidence" value="ECO:0007669"/>
    <property type="project" value="TreeGrafter"/>
</dbReference>
<evidence type="ECO:0000256" key="13">
    <source>
        <dbReference type="ARBA" id="ARBA00023146"/>
    </source>
</evidence>
<dbReference type="PANTHER" id="PTHR11777:SF9">
    <property type="entry name" value="ALANINE--TRNA LIGASE, CYTOPLASMIC"/>
    <property type="match status" value="1"/>
</dbReference>
<dbReference type="Gene3D" id="3.30.930.10">
    <property type="entry name" value="Bira Bifunctional Protein, Domain 2"/>
    <property type="match status" value="1"/>
</dbReference>
<protein>
    <recommendedName>
        <fullName evidence="4">Alanine--tRNA ligase</fullName>
        <ecNumber evidence="3">6.1.1.7</ecNumber>
    </recommendedName>
</protein>
<evidence type="ECO:0000313" key="16">
    <source>
        <dbReference type="EMBL" id="CAB4739830.1"/>
    </source>
</evidence>
<evidence type="ECO:0000256" key="5">
    <source>
        <dbReference type="ARBA" id="ARBA00022555"/>
    </source>
</evidence>
<evidence type="ECO:0000256" key="8">
    <source>
        <dbReference type="ARBA" id="ARBA00022741"/>
    </source>
</evidence>
<dbReference type="Gene3D" id="3.30.980.10">
    <property type="entry name" value="Threonyl-trna Synthetase, Chain A, domain 2"/>
    <property type="match status" value="1"/>
</dbReference>
<keyword evidence="5" id="KW-0820">tRNA-binding</keyword>
<dbReference type="GO" id="GO:0005524">
    <property type="term" value="F:ATP binding"/>
    <property type="evidence" value="ECO:0007669"/>
    <property type="project" value="UniProtKB-KW"/>
</dbReference>
<dbReference type="SUPFAM" id="SSF55681">
    <property type="entry name" value="Class II aaRS and biotin synthetases"/>
    <property type="match status" value="1"/>
</dbReference>
<dbReference type="HAMAP" id="MF_00036_B">
    <property type="entry name" value="Ala_tRNA_synth_B"/>
    <property type="match status" value="1"/>
</dbReference>
<dbReference type="Gene3D" id="6.10.250.550">
    <property type="match status" value="1"/>
</dbReference>
<reference evidence="15" key="1">
    <citation type="submission" date="2020-05" db="EMBL/GenBank/DDBJ databases">
        <authorList>
            <person name="Chiriac C."/>
            <person name="Salcher M."/>
            <person name="Ghai R."/>
            <person name="Kavagutti S V."/>
        </authorList>
    </citation>
    <scope>NUCLEOTIDE SEQUENCE</scope>
</reference>
<keyword evidence="13" id="KW-0030">Aminoacyl-tRNA synthetase</keyword>
<name>A0A6J6QSY1_9ZZZZ</name>
<dbReference type="InterPro" id="IPR012947">
    <property type="entry name" value="tRNA_SAD"/>
</dbReference>
<dbReference type="SUPFAM" id="SSF101353">
    <property type="entry name" value="Putative anticodon-binding domain of alanyl-tRNA synthetase (AlaRS)"/>
    <property type="match status" value="1"/>
</dbReference>
<dbReference type="FunFam" id="3.30.980.10:FF:000004">
    <property type="entry name" value="Alanine--tRNA ligase, cytoplasmic"/>
    <property type="match status" value="1"/>
</dbReference>
<dbReference type="Gene3D" id="3.10.310.40">
    <property type="match status" value="1"/>
</dbReference>
<feature type="domain" description="Alanyl-transfer RNA synthetases family profile" evidence="14">
    <location>
        <begin position="7"/>
        <end position="709"/>
    </location>
</feature>
<dbReference type="CDD" id="cd00673">
    <property type="entry name" value="AlaRS_core"/>
    <property type="match status" value="1"/>
</dbReference>
<dbReference type="FunFam" id="3.30.54.20:FF:000001">
    <property type="entry name" value="Alanine--tRNA ligase"/>
    <property type="match status" value="1"/>
</dbReference>
<keyword evidence="12" id="KW-0648">Protein biosynthesis</keyword>
<evidence type="ECO:0000256" key="10">
    <source>
        <dbReference type="ARBA" id="ARBA00022840"/>
    </source>
</evidence>
<comment type="similarity">
    <text evidence="2">Belongs to the class-II aminoacyl-tRNA synthetase family.</text>
</comment>
<evidence type="ECO:0000256" key="2">
    <source>
        <dbReference type="ARBA" id="ARBA00008226"/>
    </source>
</evidence>
<dbReference type="InterPro" id="IPR023033">
    <property type="entry name" value="Ala_tRNA_ligase_euk/bac"/>
</dbReference>
<dbReference type="InterPro" id="IPR009000">
    <property type="entry name" value="Transl_B-barrel_sf"/>
</dbReference>
<dbReference type="InterPro" id="IPR018164">
    <property type="entry name" value="Ala-tRNA-synth_IIc_N"/>
</dbReference>
<dbReference type="GO" id="GO:0046872">
    <property type="term" value="F:metal ion binding"/>
    <property type="evidence" value="ECO:0007669"/>
    <property type="project" value="UniProtKB-KW"/>
</dbReference>
<dbReference type="SUPFAM" id="SSF50447">
    <property type="entry name" value="Translation proteins"/>
    <property type="match status" value="1"/>
</dbReference>
<organism evidence="15">
    <name type="scientific">freshwater metagenome</name>
    <dbReference type="NCBI Taxonomy" id="449393"/>
    <lineage>
        <taxon>unclassified sequences</taxon>
        <taxon>metagenomes</taxon>
        <taxon>ecological metagenomes</taxon>
    </lineage>
</organism>
<dbReference type="EMBL" id="CAEZXX010000087">
    <property type="protein sequence ID" value="CAB4713852.1"/>
    <property type="molecule type" value="Genomic_DNA"/>
</dbReference>
<keyword evidence="7" id="KW-0479">Metal-binding</keyword>
<keyword evidence="9" id="KW-0862">Zinc</keyword>
<dbReference type="Pfam" id="PF02272">
    <property type="entry name" value="DHHA1"/>
    <property type="match status" value="1"/>
</dbReference>
<dbReference type="InterPro" id="IPR045864">
    <property type="entry name" value="aa-tRNA-synth_II/BPL/LPL"/>
</dbReference>
<keyword evidence="10" id="KW-0067">ATP-binding</keyword>
<evidence type="ECO:0000256" key="9">
    <source>
        <dbReference type="ARBA" id="ARBA00022833"/>
    </source>
</evidence>
<dbReference type="SUPFAM" id="SSF55186">
    <property type="entry name" value="ThrRS/AlaRS common domain"/>
    <property type="match status" value="1"/>
</dbReference>
<keyword evidence="11" id="KW-0694">RNA-binding</keyword>
<keyword evidence="8" id="KW-0547">Nucleotide-binding</keyword>
<evidence type="ECO:0000256" key="7">
    <source>
        <dbReference type="ARBA" id="ARBA00022723"/>
    </source>
</evidence>
<evidence type="ECO:0000259" key="14">
    <source>
        <dbReference type="PROSITE" id="PS50860"/>
    </source>
</evidence>